<reference evidence="2" key="1">
    <citation type="submission" date="2025-08" db="UniProtKB">
        <authorList>
            <consortium name="Ensembl"/>
        </authorList>
    </citation>
    <scope>IDENTIFICATION</scope>
</reference>
<dbReference type="Gene3D" id="1.20.5.1700">
    <property type="match status" value="1"/>
</dbReference>
<reference evidence="2" key="2">
    <citation type="submission" date="2025-09" db="UniProtKB">
        <authorList>
            <consortium name="Ensembl"/>
        </authorList>
    </citation>
    <scope>IDENTIFICATION</scope>
</reference>
<proteinExistence type="predicted"/>
<feature type="coiled-coil region" evidence="1">
    <location>
        <begin position="23"/>
        <end position="148"/>
    </location>
</feature>
<dbReference type="Ensembl" id="ENSCCRT00010038027.1">
    <property type="protein sequence ID" value="ENSCCRP00010034680.1"/>
    <property type="gene ID" value="ENSCCRG00010014732.1"/>
</dbReference>
<keyword evidence="3" id="KW-1185">Reference proteome</keyword>
<dbReference type="InterPro" id="IPR045027">
    <property type="entry name" value="Homer"/>
</dbReference>
<evidence type="ECO:0000313" key="2">
    <source>
        <dbReference type="Ensembl" id="ENSCCRP00010034680.1"/>
    </source>
</evidence>
<accession>A0A8C1JPV8</accession>
<evidence type="ECO:0000313" key="3">
    <source>
        <dbReference type="Proteomes" id="UP000694427"/>
    </source>
</evidence>
<dbReference type="Proteomes" id="UP000694427">
    <property type="component" value="Unplaced"/>
</dbReference>
<organism evidence="2 3">
    <name type="scientific">Cyprinus carpio</name>
    <name type="common">Common carp</name>
    <dbReference type="NCBI Taxonomy" id="7962"/>
    <lineage>
        <taxon>Eukaryota</taxon>
        <taxon>Metazoa</taxon>
        <taxon>Chordata</taxon>
        <taxon>Craniata</taxon>
        <taxon>Vertebrata</taxon>
        <taxon>Euteleostomi</taxon>
        <taxon>Actinopterygii</taxon>
        <taxon>Neopterygii</taxon>
        <taxon>Teleostei</taxon>
        <taxon>Ostariophysi</taxon>
        <taxon>Cypriniformes</taxon>
        <taxon>Cyprinidae</taxon>
        <taxon>Cyprininae</taxon>
        <taxon>Cyprinus</taxon>
    </lineage>
</organism>
<dbReference type="AlphaFoldDB" id="A0A8C1JPV8"/>
<dbReference type="GO" id="GO:0035256">
    <property type="term" value="F:G protein-coupled glutamate receptor binding"/>
    <property type="evidence" value="ECO:0007669"/>
    <property type="project" value="InterPro"/>
</dbReference>
<evidence type="ECO:0000256" key="1">
    <source>
        <dbReference type="SAM" id="Coils"/>
    </source>
</evidence>
<dbReference type="PANTHER" id="PTHR10918">
    <property type="entry name" value="HOMER"/>
    <property type="match status" value="1"/>
</dbReference>
<protein>
    <submittedName>
        <fullName evidence="2">Homer scaffold protein 3a</fullName>
    </submittedName>
</protein>
<sequence length="169" mass="19460">MYCTLSICEMNLESELFTLQDSNAKLVAALHEANANVEQWKKQLAAYQDETERLRDQVADLEVHGSQGPSDMLKDELTQSLEELENLLKAKDEVRHKIHVSASLNVFQELEMRNVDLERRVQNAEQNLASALEDRERAENEVQRVVQILDVKIFDLNDLRQSLVKLISK</sequence>
<keyword evidence="1" id="KW-0175">Coiled coil</keyword>
<name>A0A8C1JPV8_CYPCA</name>